<reference evidence="5" key="1">
    <citation type="submission" date="2022-03" db="EMBL/GenBank/DDBJ databases">
        <title>Description of Abyssus ytuae gen. nov., sp. nov., a novel member of the family Flavobacteriaceae isolated from the sediment of Mariana Trench.</title>
        <authorList>
            <person name="Zhang J."/>
            <person name="Xu X."/>
        </authorList>
    </citation>
    <scope>NUCLEOTIDE SEQUENCE</scope>
    <source>
        <strain evidence="5">MT3330</strain>
    </source>
</reference>
<keyword evidence="6" id="KW-1185">Reference proteome</keyword>
<dbReference type="RefSeq" id="WP_255845430.1">
    <property type="nucleotide sequence ID" value="NZ_CP094358.1"/>
</dbReference>
<name>A0A9E6ZTW4_9FLAO</name>
<keyword evidence="3 4" id="KW-0413">Isomerase</keyword>
<dbReference type="InterPro" id="IPR028584">
    <property type="entry name" value="Cellobiose_2_epim"/>
</dbReference>
<evidence type="ECO:0000256" key="4">
    <source>
        <dbReference type="HAMAP-Rule" id="MF_00929"/>
    </source>
</evidence>
<comment type="similarity">
    <text evidence="4">Belongs to the cellobiose 2-epimerase family.</text>
</comment>
<accession>A0A9E6ZTW4</accession>
<dbReference type="Pfam" id="PF07221">
    <property type="entry name" value="GlcNAc_2-epim"/>
    <property type="match status" value="1"/>
</dbReference>
<dbReference type="SMR" id="A0A9E6ZTW4"/>
<dbReference type="Proteomes" id="UP000831290">
    <property type="component" value="Chromosome"/>
</dbReference>
<evidence type="ECO:0000313" key="6">
    <source>
        <dbReference type="Proteomes" id="UP000831290"/>
    </source>
</evidence>
<dbReference type="InterPro" id="IPR010819">
    <property type="entry name" value="AGE/CE"/>
</dbReference>
<dbReference type="EMBL" id="CP094358">
    <property type="protein sequence ID" value="UOB18813.1"/>
    <property type="molecule type" value="Genomic_DNA"/>
</dbReference>
<dbReference type="InterPro" id="IPR012341">
    <property type="entry name" value="6hp_glycosidase-like_sf"/>
</dbReference>
<gene>
    <name evidence="5" type="ORF">MQE35_05840</name>
</gene>
<evidence type="ECO:0000256" key="2">
    <source>
        <dbReference type="ARBA" id="ARBA00008558"/>
    </source>
</evidence>
<evidence type="ECO:0000256" key="1">
    <source>
        <dbReference type="ARBA" id="ARBA00001470"/>
    </source>
</evidence>
<comment type="catalytic activity">
    <reaction evidence="1 4">
        <text>D-cellobiose = beta-D-glucosyl-(1-&gt;4)-D-mannopyranose</text>
        <dbReference type="Rhea" id="RHEA:23384"/>
        <dbReference type="ChEBI" id="CHEBI:17057"/>
        <dbReference type="ChEBI" id="CHEBI:47931"/>
        <dbReference type="EC" id="5.1.3.11"/>
    </reaction>
</comment>
<sequence length="393" mass="45986">MEKLERLKKSLAQELTNILSYWENNTVDEVNGGFIGHIDYPDKKRFEANKGIILNTRILWSFSAASNFYKSTRYAHLCKRSYDYLKTCFKDNVHGGVYWEVDYKGNPVNKRKQVYAQAFTIYALSEYFLCSQNEEAKQWAVEIFELIQHHASDPEYGGYIEAFTEDWSPVEDMRLSDKDDNEAKTMNTHLHILEAYTTLYKIYPEATVKNALNGLVNIFLDKFLDKNGHLHLFFDEQWNLKSSVYSYGHDIETAWLMIEAAKTTGDKDLIKKTEKAALRITNTFINEAIDKDGAVKNEINFKTGHVDTDRHWWQQAEAIVGLYYAYLINNDEKYIDIAVNIWKFIDKKVIDHTYGEWFWLIDENGNFNPEDEKAGMWKCPYHNSRAAIQLNLK</sequence>
<comment type="function">
    <text evidence="4">Catalyzes the reversible epimerization of cellobiose to 4-O-beta-D-glucopyranosyl-D-mannose (Glc-Man).</text>
</comment>
<protein>
    <recommendedName>
        <fullName evidence="4">Cellobiose 2-epimerase</fullName>
        <shortName evidence="4">CE</shortName>
        <ecNumber evidence="4">5.1.3.11</ecNumber>
    </recommendedName>
</protein>
<dbReference type="SUPFAM" id="SSF48208">
    <property type="entry name" value="Six-hairpin glycosidases"/>
    <property type="match status" value="1"/>
</dbReference>
<evidence type="ECO:0000256" key="3">
    <source>
        <dbReference type="ARBA" id="ARBA00023235"/>
    </source>
</evidence>
<evidence type="ECO:0000313" key="5">
    <source>
        <dbReference type="EMBL" id="UOB18813.1"/>
    </source>
</evidence>
<dbReference type="PANTHER" id="PTHR15108">
    <property type="entry name" value="N-ACYLGLUCOSAMINE-2-EPIMERASE"/>
    <property type="match status" value="1"/>
</dbReference>
<dbReference type="KEGG" id="fbm:MQE35_05840"/>
<dbReference type="GO" id="GO:0047736">
    <property type="term" value="F:cellobiose epimerase activity"/>
    <property type="evidence" value="ECO:0007669"/>
    <property type="project" value="UniProtKB-UniRule"/>
</dbReference>
<dbReference type="GO" id="GO:0005975">
    <property type="term" value="P:carbohydrate metabolic process"/>
    <property type="evidence" value="ECO:0007669"/>
    <property type="project" value="InterPro"/>
</dbReference>
<organism evidence="5 6">
    <name type="scientific">Abyssalbus ytuae</name>
    <dbReference type="NCBI Taxonomy" id="2926907"/>
    <lineage>
        <taxon>Bacteria</taxon>
        <taxon>Pseudomonadati</taxon>
        <taxon>Bacteroidota</taxon>
        <taxon>Flavobacteriia</taxon>
        <taxon>Flavobacteriales</taxon>
        <taxon>Flavobacteriaceae</taxon>
        <taxon>Abyssalbus</taxon>
    </lineage>
</organism>
<comment type="similarity">
    <text evidence="2">Belongs to the N-acylglucosamine 2-epimerase family.</text>
</comment>
<proteinExistence type="inferred from homology"/>
<dbReference type="InterPro" id="IPR008928">
    <property type="entry name" value="6-hairpin_glycosidase_sf"/>
</dbReference>
<dbReference type="Gene3D" id="1.50.10.10">
    <property type="match status" value="1"/>
</dbReference>
<dbReference type="HAMAP" id="MF_00929">
    <property type="entry name" value="Cellobiose_2_epim"/>
    <property type="match status" value="1"/>
</dbReference>
<dbReference type="AlphaFoldDB" id="A0A9E6ZTW4"/>
<dbReference type="EC" id="5.1.3.11" evidence="4"/>